<dbReference type="InterPro" id="IPR049562">
    <property type="entry name" value="SLC25A33/36-like"/>
</dbReference>
<protein>
    <recommendedName>
        <fullName evidence="14">Mitochondrial carrier protein</fullName>
    </recommendedName>
</protein>
<keyword evidence="2 10" id="KW-0813">Transport</keyword>
<feature type="repeat" description="Solcar" evidence="9">
    <location>
        <begin position="223"/>
        <end position="304"/>
    </location>
</feature>
<comment type="subcellular location">
    <subcellularLocation>
        <location evidence="1">Mitochondrion inner membrane</location>
        <topology evidence="1">Multi-pass membrane protein</topology>
    </subcellularLocation>
</comment>
<evidence type="ECO:0008006" key="14">
    <source>
        <dbReference type="Google" id="ProtNLM"/>
    </source>
</evidence>
<evidence type="ECO:0000313" key="11">
    <source>
        <dbReference type="EMBL" id="EKX44546.1"/>
    </source>
</evidence>
<keyword evidence="7" id="KW-0496">Mitochondrion</keyword>
<dbReference type="RefSeq" id="XP_005831526.1">
    <property type="nucleotide sequence ID" value="XM_005831469.1"/>
</dbReference>
<dbReference type="HOGENOM" id="CLU_015166_6_0_1"/>
<feature type="repeat" description="Solcar" evidence="9">
    <location>
        <begin position="124"/>
        <end position="204"/>
    </location>
</feature>
<keyword evidence="5" id="KW-0999">Mitochondrion inner membrane</keyword>
<dbReference type="GeneID" id="17301110"/>
<dbReference type="STRING" id="905079.L1J7P1"/>
<gene>
    <name evidence="11" type="ORF">GUITHDRAFT_152990</name>
</gene>
<sequence length="347" mass="37124">MGKLADSIESFPQVSIPQLKLPELRMPKVSVQGVCNFLAGGVAGAIASAITCPLEVVKTNLQSRANAGLGLNPLGVGARILKEQGVGGLYRGLSLSLVGIIPTRSCYFWAYGATKNALEPVIGDGPATHMASAVAAGGLSSTVTCPLWMVKTRMQLQGTGMVATAKKILAEEGPKGLYRGLLASYWGLSEGAVQFLLYEKMKASMKASNLKGSSGSEELTTWQYLLAAGSSKAAASILTYPHEVVRTRMREAASTRYRSMFQSIALIAREEGRRGLYSGLGPHLMRVVPNTAIMFMSFELLSRQLPTFLENKPWERTLENIQNSLSVAPVPAATVLAMVGLGKERKM</sequence>
<proteinExistence type="inferred from homology"/>
<dbReference type="GO" id="GO:0005743">
    <property type="term" value="C:mitochondrial inner membrane"/>
    <property type="evidence" value="ECO:0007669"/>
    <property type="project" value="UniProtKB-SubCell"/>
</dbReference>
<dbReference type="PRINTS" id="PR00926">
    <property type="entry name" value="MITOCARRIER"/>
</dbReference>
<dbReference type="GO" id="GO:0015218">
    <property type="term" value="F:pyrimidine nucleotide transmembrane transporter activity"/>
    <property type="evidence" value="ECO:0007669"/>
    <property type="project" value="InterPro"/>
</dbReference>
<keyword evidence="6" id="KW-1133">Transmembrane helix</keyword>
<dbReference type="OrthoDB" id="428293at2759"/>
<dbReference type="SUPFAM" id="SSF103506">
    <property type="entry name" value="Mitochondrial carrier"/>
    <property type="match status" value="1"/>
</dbReference>
<dbReference type="InterPro" id="IPR023395">
    <property type="entry name" value="MCP_dom_sf"/>
</dbReference>
<reference evidence="11 13" key="1">
    <citation type="journal article" date="2012" name="Nature">
        <title>Algal genomes reveal evolutionary mosaicism and the fate of nucleomorphs.</title>
        <authorList>
            <consortium name="DOE Joint Genome Institute"/>
            <person name="Curtis B.A."/>
            <person name="Tanifuji G."/>
            <person name="Burki F."/>
            <person name="Gruber A."/>
            <person name="Irimia M."/>
            <person name="Maruyama S."/>
            <person name="Arias M.C."/>
            <person name="Ball S.G."/>
            <person name="Gile G.H."/>
            <person name="Hirakawa Y."/>
            <person name="Hopkins J.F."/>
            <person name="Kuo A."/>
            <person name="Rensing S.A."/>
            <person name="Schmutz J."/>
            <person name="Symeonidi A."/>
            <person name="Elias M."/>
            <person name="Eveleigh R.J."/>
            <person name="Herman E.K."/>
            <person name="Klute M.J."/>
            <person name="Nakayama T."/>
            <person name="Obornik M."/>
            <person name="Reyes-Prieto A."/>
            <person name="Armbrust E.V."/>
            <person name="Aves S.J."/>
            <person name="Beiko R.G."/>
            <person name="Coutinho P."/>
            <person name="Dacks J.B."/>
            <person name="Durnford D.G."/>
            <person name="Fast N.M."/>
            <person name="Green B.R."/>
            <person name="Grisdale C.J."/>
            <person name="Hempel F."/>
            <person name="Henrissat B."/>
            <person name="Hoppner M.P."/>
            <person name="Ishida K."/>
            <person name="Kim E."/>
            <person name="Koreny L."/>
            <person name="Kroth P.G."/>
            <person name="Liu Y."/>
            <person name="Malik S.B."/>
            <person name="Maier U.G."/>
            <person name="McRose D."/>
            <person name="Mock T."/>
            <person name="Neilson J.A."/>
            <person name="Onodera N.T."/>
            <person name="Poole A.M."/>
            <person name="Pritham E.J."/>
            <person name="Richards T.A."/>
            <person name="Rocap G."/>
            <person name="Roy S.W."/>
            <person name="Sarai C."/>
            <person name="Schaack S."/>
            <person name="Shirato S."/>
            <person name="Slamovits C.H."/>
            <person name="Spencer D.F."/>
            <person name="Suzuki S."/>
            <person name="Worden A.Z."/>
            <person name="Zauner S."/>
            <person name="Barry K."/>
            <person name="Bell C."/>
            <person name="Bharti A.K."/>
            <person name="Crow J.A."/>
            <person name="Grimwood J."/>
            <person name="Kramer R."/>
            <person name="Lindquist E."/>
            <person name="Lucas S."/>
            <person name="Salamov A."/>
            <person name="McFadden G.I."/>
            <person name="Lane C.E."/>
            <person name="Keeling P.J."/>
            <person name="Gray M.W."/>
            <person name="Grigoriev I.V."/>
            <person name="Archibald J.M."/>
        </authorList>
    </citation>
    <scope>NUCLEOTIDE SEQUENCE</scope>
    <source>
        <strain evidence="11 13">CCMP2712</strain>
    </source>
</reference>
<dbReference type="PANTHER" id="PTHR45829">
    <property type="entry name" value="MITOCHONDRIAL CARRIER PROTEIN RIM2"/>
    <property type="match status" value="1"/>
</dbReference>
<evidence type="ECO:0000256" key="5">
    <source>
        <dbReference type="ARBA" id="ARBA00022792"/>
    </source>
</evidence>
<accession>L1J7P1</accession>
<keyword evidence="13" id="KW-1185">Reference proteome</keyword>
<dbReference type="InterPro" id="IPR018108">
    <property type="entry name" value="MCP_transmembrane"/>
</dbReference>
<dbReference type="PANTHER" id="PTHR45829:SF4">
    <property type="entry name" value="MITOCHONDRIAL CARRIER PROTEIN RIM2"/>
    <property type="match status" value="1"/>
</dbReference>
<dbReference type="InterPro" id="IPR002067">
    <property type="entry name" value="MCP"/>
</dbReference>
<dbReference type="Pfam" id="PF00153">
    <property type="entry name" value="Mito_carr"/>
    <property type="match status" value="3"/>
</dbReference>
<dbReference type="GO" id="GO:1990519">
    <property type="term" value="P:pyrimidine nucleotide import into mitochondrion"/>
    <property type="evidence" value="ECO:0007669"/>
    <property type="project" value="TreeGrafter"/>
</dbReference>
<keyword evidence="3 9" id="KW-0812">Transmembrane</keyword>
<evidence type="ECO:0000313" key="13">
    <source>
        <dbReference type="Proteomes" id="UP000011087"/>
    </source>
</evidence>
<evidence type="ECO:0000313" key="12">
    <source>
        <dbReference type="EnsemblProtists" id="EKX44546"/>
    </source>
</evidence>
<feature type="repeat" description="Solcar" evidence="9">
    <location>
        <begin position="31"/>
        <end position="117"/>
    </location>
</feature>
<organism evidence="11">
    <name type="scientific">Guillardia theta (strain CCMP2712)</name>
    <name type="common">Cryptophyte</name>
    <dbReference type="NCBI Taxonomy" id="905079"/>
    <lineage>
        <taxon>Eukaryota</taxon>
        <taxon>Cryptophyceae</taxon>
        <taxon>Pyrenomonadales</taxon>
        <taxon>Geminigeraceae</taxon>
        <taxon>Guillardia</taxon>
    </lineage>
</organism>
<dbReference type="Proteomes" id="UP000011087">
    <property type="component" value="Unassembled WGS sequence"/>
</dbReference>
<dbReference type="eggNOG" id="KOG0757">
    <property type="taxonomic scope" value="Eukaryota"/>
</dbReference>
<evidence type="ECO:0000256" key="2">
    <source>
        <dbReference type="ARBA" id="ARBA00022448"/>
    </source>
</evidence>
<dbReference type="PaxDb" id="55529-EKX44546"/>
<dbReference type="PROSITE" id="PS50920">
    <property type="entry name" value="SOLCAR"/>
    <property type="match status" value="3"/>
</dbReference>
<reference evidence="12" key="3">
    <citation type="submission" date="2015-06" db="UniProtKB">
        <authorList>
            <consortium name="EnsemblProtists"/>
        </authorList>
    </citation>
    <scope>IDENTIFICATION</scope>
</reference>
<evidence type="ECO:0000256" key="9">
    <source>
        <dbReference type="PROSITE-ProRule" id="PRU00282"/>
    </source>
</evidence>
<evidence type="ECO:0000256" key="3">
    <source>
        <dbReference type="ARBA" id="ARBA00022692"/>
    </source>
</evidence>
<evidence type="ECO:0000256" key="6">
    <source>
        <dbReference type="ARBA" id="ARBA00022989"/>
    </source>
</evidence>
<evidence type="ECO:0000256" key="1">
    <source>
        <dbReference type="ARBA" id="ARBA00004448"/>
    </source>
</evidence>
<reference evidence="13" key="2">
    <citation type="submission" date="2012-11" db="EMBL/GenBank/DDBJ databases">
        <authorList>
            <person name="Kuo A."/>
            <person name="Curtis B.A."/>
            <person name="Tanifuji G."/>
            <person name="Burki F."/>
            <person name="Gruber A."/>
            <person name="Irimia M."/>
            <person name="Maruyama S."/>
            <person name="Arias M.C."/>
            <person name="Ball S.G."/>
            <person name="Gile G.H."/>
            <person name="Hirakawa Y."/>
            <person name="Hopkins J.F."/>
            <person name="Rensing S.A."/>
            <person name="Schmutz J."/>
            <person name="Symeonidi A."/>
            <person name="Elias M."/>
            <person name="Eveleigh R.J."/>
            <person name="Herman E.K."/>
            <person name="Klute M.J."/>
            <person name="Nakayama T."/>
            <person name="Obornik M."/>
            <person name="Reyes-Prieto A."/>
            <person name="Armbrust E.V."/>
            <person name="Aves S.J."/>
            <person name="Beiko R.G."/>
            <person name="Coutinho P."/>
            <person name="Dacks J.B."/>
            <person name="Durnford D.G."/>
            <person name="Fast N.M."/>
            <person name="Green B.R."/>
            <person name="Grisdale C."/>
            <person name="Hempe F."/>
            <person name="Henrissat B."/>
            <person name="Hoppner M.P."/>
            <person name="Ishida K.-I."/>
            <person name="Kim E."/>
            <person name="Koreny L."/>
            <person name="Kroth P.G."/>
            <person name="Liu Y."/>
            <person name="Malik S.-B."/>
            <person name="Maier U.G."/>
            <person name="McRose D."/>
            <person name="Mock T."/>
            <person name="Neilson J.A."/>
            <person name="Onodera N.T."/>
            <person name="Poole A.M."/>
            <person name="Pritham E.J."/>
            <person name="Richards T.A."/>
            <person name="Rocap G."/>
            <person name="Roy S.W."/>
            <person name="Sarai C."/>
            <person name="Schaack S."/>
            <person name="Shirato S."/>
            <person name="Slamovits C.H."/>
            <person name="Spencer D.F."/>
            <person name="Suzuki S."/>
            <person name="Worden A.Z."/>
            <person name="Zauner S."/>
            <person name="Barry K."/>
            <person name="Bell C."/>
            <person name="Bharti A.K."/>
            <person name="Crow J.A."/>
            <person name="Grimwood J."/>
            <person name="Kramer R."/>
            <person name="Lindquist E."/>
            <person name="Lucas S."/>
            <person name="Salamov A."/>
            <person name="McFadden G.I."/>
            <person name="Lane C.E."/>
            <person name="Keeling P.J."/>
            <person name="Gray M.W."/>
            <person name="Grigoriev I.V."/>
            <person name="Archibald J.M."/>
        </authorList>
    </citation>
    <scope>NUCLEOTIDE SEQUENCE</scope>
    <source>
        <strain evidence="13">CCMP2712</strain>
    </source>
</reference>
<dbReference type="EnsemblProtists" id="EKX44546">
    <property type="protein sequence ID" value="EKX44546"/>
    <property type="gene ID" value="GUITHDRAFT_152990"/>
</dbReference>
<keyword evidence="8 9" id="KW-0472">Membrane</keyword>
<name>L1J7P1_GUITC</name>
<evidence type="ECO:0000256" key="4">
    <source>
        <dbReference type="ARBA" id="ARBA00022737"/>
    </source>
</evidence>
<dbReference type="OMA" id="WVMYEQM"/>
<dbReference type="EMBL" id="JH993004">
    <property type="protein sequence ID" value="EKX44546.1"/>
    <property type="molecule type" value="Genomic_DNA"/>
</dbReference>
<dbReference type="AlphaFoldDB" id="L1J7P1"/>
<keyword evidence="4" id="KW-0677">Repeat</keyword>
<evidence type="ECO:0000256" key="10">
    <source>
        <dbReference type="RuleBase" id="RU000488"/>
    </source>
</evidence>
<evidence type="ECO:0000256" key="7">
    <source>
        <dbReference type="ARBA" id="ARBA00023128"/>
    </source>
</evidence>
<evidence type="ECO:0000256" key="8">
    <source>
        <dbReference type="ARBA" id="ARBA00023136"/>
    </source>
</evidence>
<comment type="similarity">
    <text evidence="10">Belongs to the mitochondrial carrier (TC 2.A.29) family.</text>
</comment>
<dbReference type="Gene3D" id="1.50.40.10">
    <property type="entry name" value="Mitochondrial carrier domain"/>
    <property type="match status" value="1"/>
</dbReference>
<dbReference type="KEGG" id="gtt:GUITHDRAFT_152990"/>